<evidence type="ECO:0000313" key="7">
    <source>
        <dbReference type="EMBL" id="KAL5109483.1"/>
    </source>
</evidence>
<dbReference type="InterPro" id="IPR015424">
    <property type="entry name" value="PyrdxlP-dep_Trfase"/>
</dbReference>
<dbReference type="HAMAP" id="MF_00985">
    <property type="entry name" value="2am3keto_CoA_ligase"/>
    <property type="match status" value="1"/>
</dbReference>
<comment type="cofactor">
    <cofactor evidence="1">
        <name>pyridoxal 5'-phosphate</name>
        <dbReference type="ChEBI" id="CHEBI:597326"/>
    </cofactor>
</comment>
<proteinExistence type="inferred from homology"/>
<dbReference type="InterPro" id="IPR011282">
    <property type="entry name" value="2am3keto_CoA_ligase"/>
</dbReference>
<evidence type="ECO:0000259" key="6">
    <source>
        <dbReference type="Pfam" id="PF00155"/>
    </source>
</evidence>
<protein>
    <submittedName>
        <fullName evidence="7">2-amino-3-ketobutyrate coenzyme A ligase mitochondrial</fullName>
    </submittedName>
</protein>
<accession>A0ABR4QIU6</accession>
<evidence type="ECO:0000256" key="2">
    <source>
        <dbReference type="ARBA" id="ARBA00008392"/>
    </source>
</evidence>
<organism evidence="7 8">
    <name type="scientific">Taenia crassiceps</name>
    <dbReference type="NCBI Taxonomy" id="6207"/>
    <lineage>
        <taxon>Eukaryota</taxon>
        <taxon>Metazoa</taxon>
        <taxon>Spiralia</taxon>
        <taxon>Lophotrochozoa</taxon>
        <taxon>Platyhelminthes</taxon>
        <taxon>Cestoda</taxon>
        <taxon>Eucestoda</taxon>
        <taxon>Cyclophyllidea</taxon>
        <taxon>Taeniidae</taxon>
        <taxon>Taenia</taxon>
    </lineage>
</organism>
<dbReference type="GO" id="GO:0016874">
    <property type="term" value="F:ligase activity"/>
    <property type="evidence" value="ECO:0007669"/>
    <property type="project" value="UniProtKB-KW"/>
</dbReference>
<dbReference type="NCBIfam" id="NF005394">
    <property type="entry name" value="PRK06939.1"/>
    <property type="match status" value="1"/>
</dbReference>
<dbReference type="PANTHER" id="PTHR13693:SF102">
    <property type="entry name" value="2-AMINO-3-KETOBUTYRATE COENZYME A LIGASE, MITOCHONDRIAL"/>
    <property type="match status" value="1"/>
</dbReference>
<keyword evidence="5" id="KW-0012">Acyltransferase</keyword>
<dbReference type="InterPro" id="IPR015422">
    <property type="entry name" value="PyrdxlP-dep_Trfase_small"/>
</dbReference>
<evidence type="ECO:0000256" key="3">
    <source>
        <dbReference type="ARBA" id="ARBA00022679"/>
    </source>
</evidence>
<dbReference type="EMBL" id="JAKROA010000003">
    <property type="protein sequence ID" value="KAL5109483.1"/>
    <property type="molecule type" value="Genomic_DNA"/>
</dbReference>
<comment type="similarity">
    <text evidence="2">Belongs to the class-II pyridoxal-phosphate-dependent aminotransferase family.</text>
</comment>
<gene>
    <name evidence="7" type="ORF">TcWFU_009671</name>
</gene>
<dbReference type="PANTHER" id="PTHR13693">
    <property type="entry name" value="CLASS II AMINOTRANSFERASE/8-AMINO-7-OXONONANOATE SYNTHASE"/>
    <property type="match status" value="1"/>
</dbReference>
<comment type="caution">
    <text evidence="7">The sequence shown here is derived from an EMBL/GenBank/DDBJ whole genome shotgun (WGS) entry which is preliminary data.</text>
</comment>
<name>A0ABR4QIU6_9CEST</name>
<evidence type="ECO:0000256" key="5">
    <source>
        <dbReference type="ARBA" id="ARBA00023315"/>
    </source>
</evidence>
<dbReference type="NCBIfam" id="TIGR01822">
    <property type="entry name" value="2am3keto_CoA"/>
    <property type="match status" value="1"/>
</dbReference>
<dbReference type="InterPro" id="IPR001917">
    <property type="entry name" value="Aminotrans_II_pyridoxalP_BS"/>
</dbReference>
<evidence type="ECO:0000256" key="1">
    <source>
        <dbReference type="ARBA" id="ARBA00001933"/>
    </source>
</evidence>
<evidence type="ECO:0000256" key="4">
    <source>
        <dbReference type="ARBA" id="ARBA00022898"/>
    </source>
</evidence>
<reference evidence="7 8" key="1">
    <citation type="journal article" date="2022" name="Front. Cell. Infect. Microbiol.">
        <title>The Genomes of Two Strains of Taenia crassiceps the Animal Model for the Study of Human Cysticercosis.</title>
        <authorList>
            <person name="Bobes R.J."/>
            <person name="Estrada K."/>
            <person name="Rios-Valencia D.G."/>
            <person name="Calderon-Gallegos A."/>
            <person name="de la Torre P."/>
            <person name="Carrero J.C."/>
            <person name="Sanchez-Flores A."/>
            <person name="Laclette J.P."/>
        </authorList>
    </citation>
    <scope>NUCLEOTIDE SEQUENCE [LARGE SCALE GENOMIC DNA]</scope>
    <source>
        <strain evidence="7">WFUcys</strain>
    </source>
</reference>
<dbReference type="Proteomes" id="UP001651158">
    <property type="component" value="Unassembled WGS sequence"/>
</dbReference>
<dbReference type="CDD" id="cd06454">
    <property type="entry name" value="KBL_like"/>
    <property type="match status" value="1"/>
</dbReference>
<evidence type="ECO:0000313" key="8">
    <source>
        <dbReference type="Proteomes" id="UP001651158"/>
    </source>
</evidence>
<keyword evidence="4" id="KW-0663">Pyridoxal phosphate</keyword>
<dbReference type="PROSITE" id="PS00599">
    <property type="entry name" value="AA_TRANSFER_CLASS_2"/>
    <property type="match status" value="1"/>
</dbReference>
<sequence>MLSMRSSFALGSVFSLIPKRCSSAAATVQSLISKELDSIKAAGTWKTERVITSPQAAGVSVEGVKGDIINFCANNYLGLASHPRVVESALECLKSHGAGMSSVRFICGTTDIHKKLEQKIANFHGREDCILFPSCFDANAAIFETLLTPEDCVISDELNHASIIDGIRLCRAKRFRYLHGDMKDLERCLEEAADCRIKLIATDGVFSMDGDIAKLPEILQLAEKHSAITFIDECHATGFFGATGRGTEEYYGLQGKVTIINSTLGKAMGGASGGYTTGSKELVTLLRQRGRPYLFSNSLPPAVVGAAMGAFDLLTESASLPQKLHANVKLFRDTMTERGFKLSGDYCHPIAPVMLGDARLAVQFADSMLQHGIYVIGFSYPVVPKGKARIRVQISAAHSQDQIKKAIDAFTAVGRKLNVIQNEVAHKKCCRLVGCSGLDYFRCLYVTASRSPSEHGVVGETGSYSRPSAHHKIVHDISYFFQSRPTGHIIPYKYFIWLPTGLFSDPPILPPSESEGEYKCVNDIQNRRRKMKKHKRRKWRKKFASLIRKSQMQREKKNERKLQELLELWRSRSDAWNPAEKIERRLVFARRSGYYDATKPRLEASNPVSDTIEGQKALLEATSIIRDLTLALNRVYENIRDIQGTRRLNADLSKNFKERVETFQHCRSTVKRTFNMVSDACSSFGIDHPEDIIPYVDTPEVRSNPSTDNERVSQLKVERETLLAEIAEVDRELLRCREILTSALWELNDLMYPVSN</sequence>
<dbReference type="SUPFAM" id="SSF53383">
    <property type="entry name" value="PLP-dependent transferases"/>
    <property type="match status" value="1"/>
</dbReference>
<keyword evidence="7" id="KW-0436">Ligase</keyword>
<keyword evidence="8" id="KW-1185">Reference proteome</keyword>
<dbReference type="InterPro" id="IPR015421">
    <property type="entry name" value="PyrdxlP-dep_Trfase_major"/>
</dbReference>
<feature type="domain" description="Aminotransferase class I/classII large" evidence="6">
    <location>
        <begin position="67"/>
        <end position="410"/>
    </location>
</feature>
<dbReference type="Gene3D" id="3.90.1150.10">
    <property type="entry name" value="Aspartate Aminotransferase, domain 1"/>
    <property type="match status" value="1"/>
</dbReference>
<dbReference type="InterPro" id="IPR004839">
    <property type="entry name" value="Aminotransferase_I/II_large"/>
</dbReference>
<dbReference type="InterPro" id="IPR050087">
    <property type="entry name" value="AON_synthase_class-II"/>
</dbReference>
<dbReference type="Pfam" id="PF00155">
    <property type="entry name" value="Aminotran_1_2"/>
    <property type="match status" value="1"/>
</dbReference>
<dbReference type="Gene3D" id="3.40.640.10">
    <property type="entry name" value="Type I PLP-dependent aspartate aminotransferase-like (Major domain)"/>
    <property type="match status" value="1"/>
</dbReference>
<keyword evidence="3" id="KW-0808">Transferase</keyword>